<evidence type="ECO:0000313" key="2">
    <source>
        <dbReference type="Proteomes" id="UP000183509"/>
    </source>
</evidence>
<accession>A0ABD7LUB5</accession>
<comment type="caution">
    <text evidence="1">The sequence shown here is derived from an EMBL/GenBank/DDBJ whole genome shotgun (WGS) entry which is preliminary data.</text>
</comment>
<proteinExistence type="predicted"/>
<dbReference type="AlphaFoldDB" id="A0ABD7LUB5"/>
<dbReference type="EMBL" id="FKLM01000060">
    <property type="protein sequence ID" value="SAM51977.1"/>
    <property type="molecule type" value="Genomic_DNA"/>
</dbReference>
<gene>
    <name evidence="1" type="ORF">DTPHA_602482</name>
</gene>
<reference evidence="1 2" key="1">
    <citation type="submission" date="2016-04" db="EMBL/GenBank/DDBJ databases">
        <authorList>
            <person name="Millard A."/>
        </authorList>
    </citation>
    <scope>NUCLEOTIDE SEQUENCE [LARGE SCALE GENOMIC DNA]</scope>
    <source>
        <strain evidence="1">Isolate 22</strain>
    </source>
</reference>
<organism evidence="1 2">
    <name type="scientific">Enterococcus faecium</name>
    <name type="common">Streptococcus faecium</name>
    <dbReference type="NCBI Taxonomy" id="1352"/>
    <lineage>
        <taxon>Bacteria</taxon>
        <taxon>Bacillati</taxon>
        <taxon>Bacillota</taxon>
        <taxon>Bacilli</taxon>
        <taxon>Lactobacillales</taxon>
        <taxon>Enterococcaceae</taxon>
        <taxon>Enterococcus</taxon>
    </lineage>
</organism>
<evidence type="ECO:0000313" key="1">
    <source>
        <dbReference type="EMBL" id="SAM51977.1"/>
    </source>
</evidence>
<sequence>MTLKKQVFLPYPYGNTTLTDFSLASGQTLYYLPESQRFIPVPNESTRSATLQTERLVFTREELKSSQLKADDLENQQTNLQLPKSLPKRIEDLAVELTKNEATLIRKVEAV</sequence>
<name>A0ABD7LUB5_ENTFC</name>
<dbReference type="Proteomes" id="UP000183509">
    <property type="component" value="Unassembled WGS sequence"/>
</dbReference>
<protein>
    <submittedName>
        <fullName evidence="1">Transglutaminase-like superfamily protein</fullName>
    </submittedName>
</protein>